<dbReference type="Pfam" id="PF05488">
    <property type="entry name" value="PAAR_motif"/>
    <property type="match status" value="1"/>
</dbReference>
<dbReference type="EMBL" id="JANIAN010000057">
    <property type="protein sequence ID" value="MDD2109738.1"/>
    <property type="molecule type" value="Genomic_DNA"/>
</dbReference>
<dbReference type="AlphaFoldDB" id="A0A9X4D8Q8"/>
<proteinExistence type="predicted"/>
<feature type="region of interest" description="Disordered" evidence="1">
    <location>
        <begin position="94"/>
        <end position="125"/>
    </location>
</feature>
<protein>
    <submittedName>
        <fullName evidence="2">PAAR domain-containing protein</fullName>
    </submittedName>
</protein>
<dbReference type="Gene3D" id="2.60.200.60">
    <property type="match status" value="1"/>
</dbReference>
<comment type="caution">
    <text evidence="2">The sequence shown here is derived from an EMBL/GenBank/DDBJ whole genome shotgun (WGS) entry which is preliminary data.</text>
</comment>
<reference evidence="2" key="1">
    <citation type="submission" date="2022-07" db="EMBL/GenBank/DDBJ databases">
        <title>Multi-strain Analysis of Pseudomonas putida Reveals Metabolic and Genetic Diversity.</title>
        <authorList>
            <person name="Monk J.M."/>
        </authorList>
    </citation>
    <scope>NUCLEOTIDE SEQUENCE</scope>
    <source>
        <strain evidence="2">17514</strain>
    </source>
</reference>
<name>A0A9X4D8Q8_9PSED</name>
<organism evidence="2 3">
    <name type="scientific">Pseudomonas asiatica</name>
    <dbReference type="NCBI Taxonomy" id="2219225"/>
    <lineage>
        <taxon>Bacteria</taxon>
        <taxon>Pseudomonadati</taxon>
        <taxon>Pseudomonadota</taxon>
        <taxon>Gammaproteobacteria</taxon>
        <taxon>Pseudomonadales</taxon>
        <taxon>Pseudomonadaceae</taxon>
        <taxon>Pseudomonas</taxon>
    </lineage>
</organism>
<sequence length="465" mass="49356">MTRISIHGKGQALDGDLTTTGAVCIASSTNYRGNDQRALRLGDTTTECPECKKPGVIVDGLPFFNIEGKPAVVDGALVKCGCPEGNNRVIARSAVHSAGGRATQTAPSSPTTRSSPSSPEQTPAQAFSAFERDSMAILEPGFHIVQRSMSFEQVLQSLGATNNLLPVSLLQRLNPTFPEGFKAGEIFVLGSPSSGYACSFEENQLIMVAERARESLSILSHEEANFMMEHIGEIAGVLNGASQSMGVGKDMLERGLGQVKDTLKGIEALHQREFAVYGHLNSPSFFAARRELYQQLGAQLRIGFLNKALNLGSHDTLRRDLGISTKSVVHHWKKAGAPGQIPGYATHLDEVAKTSQYLKYGGWIGIGLGGGSSYLKVHETCRAGETEECKKIRFTETGSFSGGLAGGMAGAKLAADASQLVCAFGIYGKVACGILLVGSASFALSKMGEGLGETTGELLFEKLYD</sequence>
<evidence type="ECO:0000313" key="2">
    <source>
        <dbReference type="EMBL" id="MDD2109738.1"/>
    </source>
</evidence>
<evidence type="ECO:0000313" key="3">
    <source>
        <dbReference type="Proteomes" id="UP001150678"/>
    </source>
</evidence>
<feature type="compositionally biased region" description="Low complexity" evidence="1">
    <location>
        <begin position="101"/>
        <end position="123"/>
    </location>
</feature>
<gene>
    <name evidence="2" type="ORF">NP533_26490</name>
</gene>
<evidence type="ECO:0000256" key="1">
    <source>
        <dbReference type="SAM" id="MobiDB-lite"/>
    </source>
</evidence>
<dbReference type="Proteomes" id="UP001150678">
    <property type="component" value="Unassembled WGS sequence"/>
</dbReference>
<dbReference type="CDD" id="cd14744">
    <property type="entry name" value="PAAR_CT_2"/>
    <property type="match status" value="1"/>
</dbReference>
<dbReference type="RefSeq" id="WP_274079873.1">
    <property type="nucleotide sequence ID" value="NZ_JANIAN010000057.1"/>
</dbReference>
<dbReference type="InterPro" id="IPR008727">
    <property type="entry name" value="PAAR_motif"/>
</dbReference>
<accession>A0A9X4D8Q8</accession>